<organism evidence="1 2">
    <name type="scientific">Suillus plorans</name>
    <dbReference type="NCBI Taxonomy" id="116603"/>
    <lineage>
        <taxon>Eukaryota</taxon>
        <taxon>Fungi</taxon>
        <taxon>Dikarya</taxon>
        <taxon>Basidiomycota</taxon>
        <taxon>Agaricomycotina</taxon>
        <taxon>Agaricomycetes</taxon>
        <taxon>Agaricomycetidae</taxon>
        <taxon>Boletales</taxon>
        <taxon>Suillineae</taxon>
        <taxon>Suillaceae</taxon>
        <taxon>Suillus</taxon>
    </lineage>
</organism>
<evidence type="ECO:0000313" key="2">
    <source>
        <dbReference type="Proteomes" id="UP000719766"/>
    </source>
</evidence>
<dbReference type="OrthoDB" id="3252522at2759"/>
<dbReference type="RefSeq" id="XP_041161322.1">
    <property type="nucleotide sequence ID" value="XM_041297750.1"/>
</dbReference>
<proteinExistence type="predicted"/>
<name>A0A9P7AV71_9AGAM</name>
<protein>
    <submittedName>
        <fullName evidence="1">Uncharacterized protein</fullName>
    </submittedName>
</protein>
<comment type="caution">
    <text evidence="1">The sequence shown here is derived from an EMBL/GenBank/DDBJ whole genome shotgun (WGS) entry which is preliminary data.</text>
</comment>
<dbReference type="GeneID" id="64591514"/>
<dbReference type="EMBL" id="JABBWE010000022">
    <property type="protein sequence ID" value="KAG1795449.1"/>
    <property type="molecule type" value="Genomic_DNA"/>
</dbReference>
<dbReference type="AlphaFoldDB" id="A0A9P7AV71"/>
<keyword evidence="2" id="KW-1185">Reference proteome</keyword>
<sequence length="61" mass="6579">AARYIKTTNGRNSNTPMVAVSAYNVADTNDNSLFTASLTKSVQRADLLAVMRRLGFKTSAV</sequence>
<evidence type="ECO:0000313" key="1">
    <source>
        <dbReference type="EMBL" id="KAG1795449.1"/>
    </source>
</evidence>
<dbReference type="Proteomes" id="UP000719766">
    <property type="component" value="Unassembled WGS sequence"/>
</dbReference>
<feature type="non-terminal residue" evidence="1">
    <location>
        <position position="1"/>
    </location>
</feature>
<gene>
    <name evidence="1" type="ORF">HD556DRAFT_1235476</name>
</gene>
<accession>A0A9P7AV71</accession>
<reference evidence="1" key="1">
    <citation type="journal article" date="2020" name="New Phytol.">
        <title>Comparative genomics reveals dynamic genome evolution in host specialist ectomycorrhizal fungi.</title>
        <authorList>
            <person name="Lofgren L.A."/>
            <person name="Nguyen N.H."/>
            <person name="Vilgalys R."/>
            <person name="Ruytinx J."/>
            <person name="Liao H.L."/>
            <person name="Branco S."/>
            <person name="Kuo A."/>
            <person name="LaButti K."/>
            <person name="Lipzen A."/>
            <person name="Andreopoulos W."/>
            <person name="Pangilinan J."/>
            <person name="Riley R."/>
            <person name="Hundley H."/>
            <person name="Na H."/>
            <person name="Barry K."/>
            <person name="Grigoriev I.V."/>
            <person name="Stajich J.E."/>
            <person name="Kennedy P.G."/>
        </authorList>
    </citation>
    <scope>NUCLEOTIDE SEQUENCE</scope>
    <source>
        <strain evidence="1">S12</strain>
    </source>
</reference>